<dbReference type="AlphaFoldDB" id="A0A8J2PK48"/>
<dbReference type="PROSITE" id="PS51253">
    <property type="entry name" value="HTH_CENPB"/>
    <property type="match status" value="1"/>
</dbReference>
<protein>
    <recommendedName>
        <fullName evidence="3">HTH CENPB-type domain-containing protein</fullName>
    </recommendedName>
</protein>
<gene>
    <name evidence="4" type="ORF">AFUS01_LOCUS36036</name>
</gene>
<feature type="domain" description="HTH CENPB-type" evidence="3">
    <location>
        <begin position="134"/>
        <end position="205"/>
    </location>
</feature>
<proteinExistence type="predicted"/>
<feature type="compositionally biased region" description="Basic residues" evidence="2">
    <location>
        <begin position="595"/>
        <end position="607"/>
    </location>
</feature>
<evidence type="ECO:0000313" key="4">
    <source>
        <dbReference type="EMBL" id="CAG7825959.1"/>
    </source>
</evidence>
<organism evidence="4 5">
    <name type="scientific">Allacma fusca</name>
    <dbReference type="NCBI Taxonomy" id="39272"/>
    <lineage>
        <taxon>Eukaryota</taxon>
        <taxon>Metazoa</taxon>
        <taxon>Ecdysozoa</taxon>
        <taxon>Arthropoda</taxon>
        <taxon>Hexapoda</taxon>
        <taxon>Collembola</taxon>
        <taxon>Symphypleona</taxon>
        <taxon>Sminthuridae</taxon>
        <taxon>Allacma</taxon>
    </lineage>
</organism>
<name>A0A8J2PK48_9HEXA</name>
<keyword evidence="1" id="KW-0238">DNA-binding</keyword>
<accession>A0A8J2PK48</accession>
<feature type="compositionally biased region" description="Polar residues" evidence="2">
    <location>
        <begin position="577"/>
        <end position="593"/>
    </location>
</feature>
<evidence type="ECO:0000313" key="5">
    <source>
        <dbReference type="Proteomes" id="UP000708208"/>
    </source>
</evidence>
<dbReference type="Proteomes" id="UP000708208">
    <property type="component" value="Unassembled WGS sequence"/>
</dbReference>
<dbReference type="GO" id="GO:0003677">
    <property type="term" value="F:DNA binding"/>
    <property type="evidence" value="ECO:0007669"/>
    <property type="project" value="UniProtKB-KW"/>
</dbReference>
<comment type="caution">
    <text evidence="4">The sequence shown here is derived from an EMBL/GenBank/DDBJ whole genome shotgun (WGS) entry which is preliminary data.</text>
</comment>
<dbReference type="Pfam" id="PF03221">
    <property type="entry name" value="HTH_Tnp_Tc5"/>
    <property type="match status" value="1"/>
</dbReference>
<feature type="region of interest" description="Disordered" evidence="2">
    <location>
        <begin position="577"/>
        <end position="607"/>
    </location>
</feature>
<dbReference type="InterPro" id="IPR007350">
    <property type="entry name" value="Transposase_Tc5_C"/>
</dbReference>
<dbReference type="Pfam" id="PF04236">
    <property type="entry name" value="Transp_Tc5_C"/>
    <property type="match status" value="1"/>
</dbReference>
<evidence type="ECO:0000259" key="3">
    <source>
        <dbReference type="PROSITE" id="PS51253"/>
    </source>
</evidence>
<keyword evidence="5" id="KW-1185">Reference proteome</keyword>
<dbReference type="OrthoDB" id="7691932at2759"/>
<dbReference type="EMBL" id="CAJVCH010538086">
    <property type="protein sequence ID" value="CAG7825959.1"/>
    <property type="molecule type" value="Genomic_DNA"/>
</dbReference>
<evidence type="ECO:0000256" key="2">
    <source>
        <dbReference type="SAM" id="MobiDB-lite"/>
    </source>
</evidence>
<dbReference type="InterPro" id="IPR006600">
    <property type="entry name" value="HTH_CenpB_DNA-bd_dom"/>
</dbReference>
<reference evidence="4" key="1">
    <citation type="submission" date="2021-06" db="EMBL/GenBank/DDBJ databases">
        <authorList>
            <person name="Hodson N. C."/>
            <person name="Mongue J. A."/>
            <person name="Jaron S. K."/>
        </authorList>
    </citation>
    <scope>NUCLEOTIDE SEQUENCE</scope>
</reference>
<evidence type="ECO:0000256" key="1">
    <source>
        <dbReference type="ARBA" id="ARBA00023125"/>
    </source>
</evidence>
<sequence>MNSSVNAYNVGMEFMRLLKENLELEENHPITSAETLVAEQLLRKFSKLTCHYVVLDEDENIFTGDDDLDTSFVDDDGSVCVPIYDDNAYVPFETKVKLVKLIEKNPNWKFKTLRSKCSAFKQPCYKQRWIDQVKNGGSRYDKLVEIDAYVYGRFKEAREDCKIVHDLDIRRWALQYAQVIPNFSFKASPTWLVYFKRRHGIGSRKIQRVVSKREVIERSQLLANSELYRNAIKKEVDRFSEKYIWSTDQTGVEYEMIGARTLSFRGERMTYGFGYSPKNAATHSYTVQPIISMAGDIVGNFYVCLQETGGKMGPRIKQSLFNAPNLTVTCSASGKLTKTHVAYFLDNVVKPNASQDFLLTFDSFSGQKDPDLYDSRFGVEGVPICKTIVVPEKCTAMVQALDTGFNRQFKYFIRAIYDYAALHESEDTECRLTSRNDVLKTVSLAHFILSAPKFKGMIRNCWVTAGMLEENEEPVVNVRDACFTNISHQCVIENCMENTFIVCSWCDRTYCFSHFYRQYHLKTCDKSPLYKAVLPEGSSNIPDPEVVAFEKAMFEAEEALKATEVLLSEVTQAKNLTTENKASSSKQTTTYKNKVSPKKAPRKRGKK</sequence>